<name>A0ABR3WBJ8_9PEZI</name>
<organism evidence="1 2">
    <name type="scientific">Diaporthe australafricana</name>
    <dbReference type="NCBI Taxonomy" id="127596"/>
    <lineage>
        <taxon>Eukaryota</taxon>
        <taxon>Fungi</taxon>
        <taxon>Dikarya</taxon>
        <taxon>Ascomycota</taxon>
        <taxon>Pezizomycotina</taxon>
        <taxon>Sordariomycetes</taxon>
        <taxon>Sordariomycetidae</taxon>
        <taxon>Diaporthales</taxon>
        <taxon>Diaporthaceae</taxon>
        <taxon>Diaporthe</taxon>
    </lineage>
</organism>
<gene>
    <name evidence="1" type="ORF">Daus18300_010143</name>
</gene>
<protein>
    <submittedName>
        <fullName evidence="1">Uncharacterized protein</fullName>
    </submittedName>
</protein>
<dbReference type="InterPro" id="IPR031755">
    <property type="entry name" value="Inhibitor_I66"/>
</dbReference>
<dbReference type="Gene3D" id="2.80.10.50">
    <property type="match status" value="1"/>
</dbReference>
<evidence type="ECO:0000313" key="2">
    <source>
        <dbReference type="Proteomes" id="UP001583177"/>
    </source>
</evidence>
<reference evidence="1 2" key="1">
    <citation type="journal article" date="2024" name="IMA Fungus">
        <title>IMA Genome - F19 : A genome assembly and annotation guide to empower mycologists, including annotated draft genome sequences of Ceratocystis pirilliformis, Diaporthe australafricana, Fusarium ophioides, Paecilomyces lecythidis, and Sporothrix stenoceras.</title>
        <authorList>
            <person name="Aylward J."/>
            <person name="Wilson A.M."/>
            <person name="Visagie C.M."/>
            <person name="Spraker J."/>
            <person name="Barnes I."/>
            <person name="Buitendag C."/>
            <person name="Ceriani C."/>
            <person name="Del Mar Angel L."/>
            <person name="du Plessis D."/>
            <person name="Fuchs T."/>
            <person name="Gasser K."/>
            <person name="Kramer D."/>
            <person name="Li W."/>
            <person name="Munsamy K."/>
            <person name="Piso A."/>
            <person name="Price J.L."/>
            <person name="Sonnekus B."/>
            <person name="Thomas C."/>
            <person name="van der Nest A."/>
            <person name="van Dijk A."/>
            <person name="van Heerden A."/>
            <person name="van Vuuren N."/>
            <person name="Yilmaz N."/>
            <person name="Duong T.A."/>
            <person name="van der Merwe N.A."/>
            <person name="Wingfield M.J."/>
            <person name="Wingfield B.D."/>
        </authorList>
    </citation>
    <scope>NUCLEOTIDE SEQUENCE [LARGE SCALE GENOMIC DNA]</scope>
    <source>
        <strain evidence="1 2">CMW 18300</strain>
    </source>
</reference>
<keyword evidence="2" id="KW-1185">Reference proteome</keyword>
<dbReference type="Proteomes" id="UP001583177">
    <property type="component" value="Unassembled WGS sequence"/>
</dbReference>
<accession>A0ABR3WBJ8</accession>
<proteinExistence type="predicted"/>
<dbReference type="Pfam" id="PF16850">
    <property type="entry name" value="Inhibitor_I66"/>
    <property type="match status" value="1"/>
</dbReference>
<comment type="caution">
    <text evidence="1">The sequence shown here is derived from an EMBL/GenBank/DDBJ whole genome shotgun (WGS) entry which is preliminary data.</text>
</comment>
<evidence type="ECO:0000313" key="1">
    <source>
        <dbReference type="EMBL" id="KAL1858031.1"/>
    </source>
</evidence>
<dbReference type="EMBL" id="JAWRVE010000109">
    <property type="protein sequence ID" value="KAL1858031.1"/>
    <property type="molecule type" value="Genomic_DNA"/>
</dbReference>
<sequence>MQLKTGIYFISTIATSPWGERWVQRSTAEDKTLLPKPVSVQLEEGAAEWIVEQMDDTTFALAAGAIDVDPTGTIGQDGKLFADPSGRRGQNWTVTECETCEEGVFMWVSLSTPSTGQSAADLLRSITDDNAMTWQTAKSADDDTQILIDDLIITMIYPPKYPAYAQFKFAAADDVDME</sequence>